<evidence type="ECO:0000256" key="5">
    <source>
        <dbReference type="ARBA" id="ARBA00022989"/>
    </source>
</evidence>
<dbReference type="EMBL" id="JAAGWZ010000002">
    <property type="protein sequence ID" value="NEM91092.1"/>
    <property type="molecule type" value="Genomic_DNA"/>
</dbReference>
<feature type="transmembrane region" description="Helical" evidence="7">
    <location>
        <begin position="7"/>
        <end position="28"/>
    </location>
</feature>
<proteinExistence type="inferred from homology"/>
<evidence type="ECO:0000256" key="1">
    <source>
        <dbReference type="ARBA" id="ARBA00004651"/>
    </source>
</evidence>
<dbReference type="SUPFAM" id="SSF161098">
    <property type="entry name" value="MetI-like"/>
    <property type="match status" value="1"/>
</dbReference>
<reference evidence="9 10" key="1">
    <citation type="journal article" date="2014" name="Int. J. Syst. Evol. Microbiol.">
        <title>Description of Galbitalea soli gen. nov., sp. nov., and Frondihabitans sucicola sp. nov.</title>
        <authorList>
            <person name="Kim S.J."/>
            <person name="Lim J.M."/>
            <person name="Ahn J.H."/>
            <person name="Weon H.Y."/>
            <person name="Hamada M."/>
            <person name="Suzuki K."/>
            <person name="Ahn T.Y."/>
            <person name="Kwon S.W."/>
        </authorList>
    </citation>
    <scope>NUCLEOTIDE SEQUENCE [LARGE SCALE GENOMIC DNA]</scope>
    <source>
        <strain evidence="9 10">NBRC 108727</strain>
    </source>
</reference>
<dbReference type="Proteomes" id="UP000479756">
    <property type="component" value="Unassembled WGS sequence"/>
</dbReference>
<comment type="caution">
    <text evidence="9">The sequence shown here is derived from an EMBL/GenBank/DDBJ whole genome shotgun (WGS) entry which is preliminary data.</text>
</comment>
<accession>A0A7C9PMR2</accession>
<keyword evidence="4 7" id="KW-0812">Transmembrane</keyword>
<protein>
    <submittedName>
        <fullName evidence="9">ABC transporter permease</fullName>
    </submittedName>
</protein>
<dbReference type="InterPro" id="IPR000515">
    <property type="entry name" value="MetI-like"/>
</dbReference>
<evidence type="ECO:0000259" key="8">
    <source>
        <dbReference type="PROSITE" id="PS50928"/>
    </source>
</evidence>
<dbReference type="PANTHER" id="PTHR30151:SF38">
    <property type="entry name" value="ALIPHATIC SULFONATES TRANSPORT PERMEASE PROTEIN SSUC-RELATED"/>
    <property type="match status" value="1"/>
</dbReference>
<dbReference type="RefSeq" id="WP_163472781.1">
    <property type="nucleotide sequence ID" value="NZ_JAAGWZ010000002.1"/>
</dbReference>
<evidence type="ECO:0000256" key="3">
    <source>
        <dbReference type="ARBA" id="ARBA00022475"/>
    </source>
</evidence>
<feature type="transmembrane region" description="Helical" evidence="7">
    <location>
        <begin position="103"/>
        <end position="122"/>
    </location>
</feature>
<dbReference type="CDD" id="cd06261">
    <property type="entry name" value="TM_PBP2"/>
    <property type="match status" value="1"/>
</dbReference>
<feature type="domain" description="ABC transmembrane type-1" evidence="8">
    <location>
        <begin position="62"/>
        <end position="246"/>
    </location>
</feature>
<sequence>MRTRRSEWLTVVALEAWLPVVLVVAWWFGSASSTSVYFPPLSSILGSFAHDWLNSAGLASNLLPSLELLGLGFGVALASGVVMGTVLGLTPALERASRPLLEILRAIPGVALLPIFIVLFGIDQEMKVLLIAFGSFWPILLNTVDGVRGVEPLLFEVAEVFRFGRIRRLLSVVFPGASPQIFAGARTALSISLIILVVSETVGGNGGIGYFLLAAQRNFAISSMWGAIVALGILGYLLNIAFRLIERVILRWHRLQQTRLGSEK</sequence>
<comment type="similarity">
    <text evidence="7">Belongs to the binding-protein-dependent transport system permease family.</text>
</comment>
<evidence type="ECO:0000313" key="9">
    <source>
        <dbReference type="EMBL" id="NEM91092.1"/>
    </source>
</evidence>
<organism evidence="9 10">
    <name type="scientific">Galbitalea soli</name>
    <dbReference type="NCBI Taxonomy" id="1268042"/>
    <lineage>
        <taxon>Bacteria</taxon>
        <taxon>Bacillati</taxon>
        <taxon>Actinomycetota</taxon>
        <taxon>Actinomycetes</taxon>
        <taxon>Micrococcales</taxon>
        <taxon>Microbacteriaceae</taxon>
        <taxon>Galbitalea</taxon>
    </lineage>
</organism>
<dbReference type="AlphaFoldDB" id="A0A7C9PMR2"/>
<keyword evidence="2 7" id="KW-0813">Transport</keyword>
<dbReference type="GO" id="GO:0005886">
    <property type="term" value="C:plasma membrane"/>
    <property type="evidence" value="ECO:0007669"/>
    <property type="project" value="UniProtKB-SubCell"/>
</dbReference>
<keyword evidence="3" id="KW-1003">Cell membrane</keyword>
<dbReference type="PANTHER" id="PTHR30151">
    <property type="entry name" value="ALKANE SULFONATE ABC TRANSPORTER-RELATED, MEMBRANE SUBUNIT"/>
    <property type="match status" value="1"/>
</dbReference>
<comment type="subcellular location">
    <subcellularLocation>
        <location evidence="1 7">Cell membrane</location>
        <topology evidence="1 7">Multi-pass membrane protein</topology>
    </subcellularLocation>
</comment>
<feature type="transmembrane region" description="Helical" evidence="7">
    <location>
        <begin position="219"/>
        <end position="245"/>
    </location>
</feature>
<keyword evidence="5 7" id="KW-1133">Transmembrane helix</keyword>
<dbReference type="GO" id="GO:0055085">
    <property type="term" value="P:transmembrane transport"/>
    <property type="evidence" value="ECO:0007669"/>
    <property type="project" value="InterPro"/>
</dbReference>
<dbReference type="InterPro" id="IPR035906">
    <property type="entry name" value="MetI-like_sf"/>
</dbReference>
<dbReference type="Gene3D" id="1.10.3720.10">
    <property type="entry name" value="MetI-like"/>
    <property type="match status" value="1"/>
</dbReference>
<evidence type="ECO:0000313" key="10">
    <source>
        <dbReference type="Proteomes" id="UP000479756"/>
    </source>
</evidence>
<evidence type="ECO:0000256" key="6">
    <source>
        <dbReference type="ARBA" id="ARBA00023136"/>
    </source>
</evidence>
<name>A0A7C9PMR2_9MICO</name>
<gene>
    <name evidence="9" type="ORF">G3T37_06955</name>
</gene>
<dbReference type="PROSITE" id="PS50928">
    <property type="entry name" value="ABC_TM1"/>
    <property type="match status" value="1"/>
</dbReference>
<evidence type="ECO:0000256" key="7">
    <source>
        <dbReference type="RuleBase" id="RU363032"/>
    </source>
</evidence>
<evidence type="ECO:0000256" key="2">
    <source>
        <dbReference type="ARBA" id="ARBA00022448"/>
    </source>
</evidence>
<dbReference type="Pfam" id="PF00528">
    <property type="entry name" value="BPD_transp_1"/>
    <property type="match status" value="1"/>
</dbReference>
<feature type="transmembrane region" description="Helical" evidence="7">
    <location>
        <begin position="68"/>
        <end position="91"/>
    </location>
</feature>
<keyword evidence="10" id="KW-1185">Reference proteome</keyword>
<evidence type="ECO:0000256" key="4">
    <source>
        <dbReference type="ARBA" id="ARBA00022692"/>
    </source>
</evidence>
<keyword evidence="6 7" id="KW-0472">Membrane</keyword>